<dbReference type="PANTHER" id="PTHR45848:SF4">
    <property type="entry name" value="DUAL SPECIFICITY PROTEIN PHOSPHATASE 12"/>
    <property type="match status" value="1"/>
</dbReference>
<dbReference type="PROSITE" id="PS50056">
    <property type="entry name" value="TYR_PHOSPHATASE_2"/>
    <property type="match status" value="1"/>
</dbReference>
<evidence type="ECO:0000256" key="5">
    <source>
        <dbReference type="SAM" id="MobiDB-lite"/>
    </source>
</evidence>
<evidence type="ECO:0000259" key="7">
    <source>
        <dbReference type="PROSITE" id="PS50056"/>
    </source>
</evidence>
<protein>
    <recommendedName>
        <fullName evidence="2">protein-tyrosine-phosphatase</fullName>
        <ecNumber evidence="2">3.1.3.48</ecNumber>
    </recommendedName>
</protein>
<keyword evidence="3" id="KW-0378">Hydrolase</keyword>
<dbReference type="GO" id="GO:0008138">
    <property type="term" value="F:protein tyrosine/serine/threonine phosphatase activity"/>
    <property type="evidence" value="ECO:0007669"/>
    <property type="project" value="TreeGrafter"/>
</dbReference>
<dbReference type="InterPro" id="IPR000387">
    <property type="entry name" value="Tyr_Pase_dom"/>
</dbReference>
<dbReference type="GO" id="GO:0004725">
    <property type="term" value="F:protein tyrosine phosphatase activity"/>
    <property type="evidence" value="ECO:0007669"/>
    <property type="project" value="UniProtKB-EC"/>
</dbReference>
<proteinExistence type="inferred from homology"/>
<dbReference type="Pfam" id="PF00782">
    <property type="entry name" value="DSPc"/>
    <property type="match status" value="1"/>
</dbReference>
<keyword evidence="4" id="KW-0904">Protein phosphatase</keyword>
<comment type="similarity">
    <text evidence="1">Belongs to the protein-tyrosine phosphatase family. Non-receptor class dual specificity subfamily.</text>
</comment>
<reference evidence="8" key="1">
    <citation type="submission" date="2023-03" db="EMBL/GenBank/DDBJ databases">
        <title>Complete genome of Cladonia borealis.</title>
        <authorList>
            <person name="Park H."/>
        </authorList>
    </citation>
    <scope>NUCLEOTIDE SEQUENCE</scope>
    <source>
        <strain evidence="8">ANT050790</strain>
    </source>
</reference>
<dbReference type="SMART" id="SM00195">
    <property type="entry name" value="DSPc"/>
    <property type="match status" value="1"/>
</dbReference>
<evidence type="ECO:0000259" key="6">
    <source>
        <dbReference type="PROSITE" id="PS50054"/>
    </source>
</evidence>
<evidence type="ECO:0000313" key="8">
    <source>
        <dbReference type="EMBL" id="KAK0511315.1"/>
    </source>
</evidence>
<evidence type="ECO:0000256" key="3">
    <source>
        <dbReference type="ARBA" id="ARBA00022801"/>
    </source>
</evidence>
<evidence type="ECO:0000256" key="1">
    <source>
        <dbReference type="ARBA" id="ARBA00008601"/>
    </source>
</evidence>
<evidence type="ECO:0000256" key="2">
    <source>
        <dbReference type="ARBA" id="ARBA00013064"/>
    </source>
</evidence>
<feature type="domain" description="Tyrosine-protein phosphatase" evidence="6">
    <location>
        <begin position="26"/>
        <end position="175"/>
    </location>
</feature>
<dbReference type="EC" id="3.1.3.48" evidence="2"/>
<feature type="domain" description="Tyrosine specific protein phosphatases" evidence="7">
    <location>
        <begin position="95"/>
        <end position="153"/>
    </location>
</feature>
<dbReference type="InterPro" id="IPR020422">
    <property type="entry name" value="TYR_PHOSPHATASE_DUAL_dom"/>
</dbReference>
<keyword evidence="9" id="KW-1185">Reference proteome</keyword>
<dbReference type="CDD" id="cd14498">
    <property type="entry name" value="DSP"/>
    <property type="match status" value="1"/>
</dbReference>
<dbReference type="PROSITE" id="PS00383">
    <property type="entry name" value="TYR_PHOSPHATASE_1"/>
    <property type="match status" value="1"/>
</dbReference>
<gene>
    <name evidence="8" type="ORF">JMJ35_005888</name>
</gene>
<comment type="caution">
    <text evidence="8">The sequence shown here is derived from an EMBL/GenBank/DDBJ whole genome shotgun (WGS) entry which is preliminary data.</text>
</comment>
<dbReference type="AlphaFoldDB" id="A0AA39QY39"/>
<dbReference type="Proteomes" id="UP001166286">
    <property type="component" value="Unassembled WGS sequence"/>
</dbReference>
<organism evidence="8 9">
    <name type="scientific">Cladonia borealis</name>
    <dbReference type="NCBI Taxonomy" id="184061"/>
    <lineage>
        <taxon>Eukaryota</taxon>
        <taxon>Fungi</taxon>
        <taxon>Dikarya</taxon>
        <taxon>Ascomycota</taxon>
        <taxon>Pezizomycotina</taxon>
        <taxon>Lecanoromycetes</taxon>
        <taxon>OSLEUM clade</taxon>
        <taxon>Lecanoromycetidae</taxon>
        <taxon>Lecanorales</taxon>
        <taxon>Lecanorineae</taxon>
        <taxon>Cladoniaceae</taxon>
        <taxon>Cladonia</taxon>
    </lineage>
</organism>
<dbReference type="InterPro" id="IPR029021">
    <property type="entry name" value="Prot-tyrosine_phosphatase-like"/>
</dbReference>
<dbReference type="SUPFAM" id="SSF52799">
    <property type="entry name" value="(Phosphotyrosine protein) phosphatases II"/>
    <property type="match status" value="1"/>
</dbReference>
<evidence type="ECO:0000256" key="4">
    <source>
        <dbReference type="ARBA" id="ARBA00022912"/>
    </source>
</evidence>
<dbReference type="Gene3D" id="3.90.190.10">
    <property type="entry name" value="Protein tyrosine phosphatase superfamily"/>
    <property type="match status" value="1"/>
</dbReference>
<accession>A0AA39QY39</accession>
<sequence length="218" mass="24924">MATPNPTRQEVTRAILKRYFQRWLTRISMDEIFPHIYLGGSYAAENISTLTTKNISFVISIMSKNLPPSTREAYMDKRIEHVYIKKRDDSDEDILAVLGEVCALIEKKSQGGKGVLLHCAMGVSRSATIMAAYVMQRWGISGTEAVNFIRNKRHVVQPNRGFCEQLDVWESCRYEVFTAERVPKEAYELWRKRVERERAEERDNAGNAEVDNADTGAS</sequence>
<feature type="region of interest" description="Disordered" evidence="5">
    <location>
        <begin position="197"/>
        <end position="218"/>
    </location>
</feature>
<dbReference type="PROSITE" id="PS50054">
    <property type="entry name" value="TYR_PHOSPHATASE_DUAL"/>
    <property type="match status" value="1"/>
</dbReference>
<dbReference type="InterPro" id="IPR000340">
    <property type="entry name" value="Dual-sp_phosphatase_cat-dom"/>
</dbReference>
<evidence type="ECO:0000313" key="9">
    <source>
        <dbReference type="Proteomes" id="UP001166286"/>
    </source>
</evidence>
<name>A0AA39QY39_9LECA</name>
<dbReference type="PANTHER" id="PTHR45848">
    <property type="entry name" value="DUAL SPECIFICITY PROTEIN PHOSPHATASE 12 FAMILY MEMBER"/>
    <property type="match status" value="1"/>
</dbReference>
<dbReference type="EMBL" id="JAFEKC020000013">
    <property type="protein sequence ID" value="KAK0511315.1"/>
    <property type="molecule type" value="Genomic_DNA"/>
</dbReference>
<dbReference type="InterPro" id="IPR016130">
    <property type="entry name" value="Tyr_Pase_AS"/>
</dbReference>